<evidence type="ECO:0000313" key="3">
    <source>
        <dbReference type="EMBL" id="SDQ08043.1"/>
    </source>
</evidence>
<feature type="transmembrane region" description="Helical" evidence="1">
    <location>
        <begin position="33"/>
        <end position="53"/>
    </location>
</feature>
<dbReference type="AlphaFoldDB" id="A0A1H0XYS8"/>
<reference evidence="3" key="2">
    <citation type="submission" date="2016-10" db="EMBL/GenBank/DDBJ databases">
        <authorList>
            <person name="de Groot N.N."/>
        </authorList>
    </citation>
    <scope>NUCLEOTIDE SEQUENCE [LARGE SCALE GENOMIC DNA]</scope>
    <source>
        <strain evidence="3">CGMCC 1.12397</strain>
    </source>
</reference>
<dbReference type="Proteomes" id="UP000255421">
    <property type="component" value="Unassembled WGS sequence"/>
</dbReference>
<sequence length="59" mass="6485">MLSRENAVILGFGALALGLAIFGSELPWWNQTLFLLVVIVVGILAPLAVNDYLDKRDRT</sequence>
<keyword evidence="1" id="KW-0472">Membrane</keyword>
<evidence type="ECO:0000313" key="4">
    <source>
        <dbReference type="Proteomes" id="UP000199289"/>
    </source>
</evidence>
<dbReference type="EMBL" id="FNKQ01000001">
    <property type="protein sequence ID" value="SDQ08043.1"/>
    <property type="molecule type" value="Genomic_DNA"/>
</dbReference>
<dbReference type="Pfam" id="PF25949">
    <property type="entry name" value="DUF7987"/>
    <property type="match status" value="1"/>
</dbReference>
<dbReference type="InterPro" id="IPR058293">
    <property type="entry name" value="DUF7987"/>
</dbReference>
<keyword evidence="1" id="KW-0812">Transmembrane</keyword>
<evidence type="ECO:0000256" key="1">
    <source>
        <dbReference type="SAM" id="Phobius"/>
    </source>
</evidence>
<dbReference type="Proteomes" id="UP000199289">
    <property type="component" value="Unassembled WGS sequence"/>
</dbReference>
<protein>
    <submittedName>
        <fullName evidence="3">Uncharacterized protein</fullName>
    </submittedName>
</protein>
<name>A0A1H0XYS8_9EURY</name>
<organism evidence="3 4">
    <name type="scientific">Halopelagius longus</name>
    <dbReference type="NCBI Taxonomy" id="1236180"/>
    <lineage>
        <taxon>Archaea</taxon>
        <taxon>Methanobacteriati</taxon>
        <taxon>Methanobacteriota</taxon>
        <taxon>Stenosarchaea group</taxon>
        <taxon>Halobacteria</taxon>
        <taxon>Halobacteriales</taxon>
        <taxon>Haloferacaceae</taxon>
    </lineage>
</organism>
<reference evidence="4" key="1">
    <citation type="submission" date="2016-10" db="EMBL/GenBank/DDBJ databases">
        <authorList>
            <person name="Varghese N."/>
            <person name="Submissions S."/>
        </authorList>
    </citation>
    <scope>NUCLEOTIDE SEQUENCE [LARGE SCALE GENOMIC DNA]</scope>
    <source>
        <strain evidence="4">CGMCC 1.12397</strain>
    </source>
</reference>
<keyword evidence="5" id="KW-1185">Reference proteome</keyword>
<dbReference type="EMBL" id="QQST01000001">
    <property type="protein sequence ID" value="RDI72178.1"/>
    <property type="molecule type" value="Genomic_DNA"/>
</dbReference>
<proteinExistence type="predicted"/>
<keyword evidence="1" id="KW-1133">Transmembrane helix</keyword>
<evidence type="ECO:0000313" key="5">
    <source>
        <dbReference type="Proteomes" id="UP000255421"/>
    </source>
</evidence>
<gene>
    <name evidence="2" type="ORF">DWB78_10900</name>
    <name evidence="3" type="ORF">SAMN05216278_0288</name>
</gene>
<reference evidence="2 5" key="3">
    <citation type="submission" date="2018-07" db="EMBL/GenBank/DDBJ databases">
        <title>Genome sequence of extremly halophilic archaeon Halopelagius longus strain BC12-B1.</title>
        <authorList>
            <person name="Zhang X."/>
        </authorList>
    </citation>
    <scope>NUCLEOTIDE SEQUENCE [LARGE SCALE GENOMIC DNA]</scope>
    <source>
        <strain evidence="2 5">BC12-B1</strain>
    </source>
</reference>
<evidence type="ECO:0000313" key="2">
    <source>
        <dbReference type="EMBL" id="RDI72178.1"/>
    </source>
</evidence>
<dbReference type="RefSeq" id="WP_092531833.1">
    <property type="nucleotide sequence ID" value="NZ_FNKQ01000001.1"/>
</dbReference>
<accession>A0A1H0XYS8</accession>